<reference evidence="2" key="1">
    <citation type="submission" date="2018-05" db="EMBL/GenBank/DDBJ databases">
        <title>Draft genome of Mucuna pruriens seed.</title>
        <authorList>
            <person name="Nnadi N.E."/>
            <person name="Vos R."/>
            <person name="Hasami M.H."/>
            <person name="Devisetty U.K."/>
            <person name="Aguiy J.C."/>
        </authorList>
    </citation>
    <scope>NUCLEOTIDE SEQUENCE [LARGE SCALE GENOMIC DNA]</scope>
    <source>
        <strain evidence="2">JCA_2017</strain>
    </source>
</reference>
<dbReference type="Proteomes" id="UP000257109">
    <property type="component" value="Unassembled WGS sequence"/>
</dbReference>
<feature type="non-terminal residue" evidence="2">
    <location>
        <position position="1"/>
    </location>
</feature>
<feature type="region of interest" description="Disordered" evidence="1">
    <location>
        <begin position="99"/>
        <end position="118"/>
    </location>
</feature>
<gene>
    <name evidence="2" type="ORF">CR513_51141</name>
</gene>
<dbReference type="OrthoDB" id="542221at2759"/>
<dbReference type="InterPro" id="IPR043128">
    <property type="entry name" value="Rev_trsase/Diguanyl_cyclase"/>
</dbReference>
<evidence type="ECO:0000313" key="3">
    <source>
        <dbReference type="Proteomes" id="UP000257109"/>
    </source>
</evidence>
<proteinExistence type="predicted"/>
<dbReference type="EMBL" id="QJKJ01011996">
    <property type="protein sequence ID" value="RDX69707.1"/>
    <property type="molecule type" value="Genomic_DNA"/>
</dbReference>
<organism evidence="2 3">
    <name type="scientific">Mucuna pruriens</name>
    <name type="common">Velvet bean</name>
    <name type="synonym">Dolichos pruriens</name>
    <dbReference type="NCBI Taxonomy" id="157652"/>
    <lineage>
        <taxon>Eukaryota</taxon>
        <taxon>Viridiplantae</taxon>
        <taxon>Streptophyta</taxon>
        <taxon>Embryophyta</taxon>
        <taxon>Tracheophyta</taxon>
        <taxon>Spermatophyta</taxon>
        <taxon>Magnoliopsida</taxon>
        <taxon>eudicotyledons</taxon>
        <taxon>Gunneridae</taxon>
        <taxon>Pentapetalae</taxon>
        <taxon>rosids</taxon>
        <taxon>fabids</taxon>
        <taxon>Fabales</taxon>
        <taxon>Fabaceae</taxon>
        <taxon>Papilionoideae</taxon>
        <taxon>50 kb inversion clade</taxon>
        <taxon>NPAAA clade</taxon>
        <taxon>indigoferoid/millettioid clade</taxon>
        <taxon>Phaseoleae</taxon>
        <taxon>Mucuna</taxon>
    </lineage>
</organism>
<name>A0A371EUI6_MUCPR</name>
<evidence type="ECO:0008006" key="4">
    <source>
        <dbReference type="Google" id="ProtNLM"/>
    </source>
</evidence>
<protein>
    <recommendedName>
        <fullName evidence="4">Reverse transcriptase domain-containing protein</fullName>
    </recommendedName>
</protein>
<evidence type="ECO:0000313" key="2">
    <source>
        <dbReference type="EMBL" id="RDX69707.1"/>
    </source>
</evidence>
<accession>A0A371EUI6</accession>
<dbReference type="AlphaFoldDB" id="A0A371EUI6"/>
<dbReference type="Gene3D" id="3.30.70.270">
    <property type="match status" value="1"/>
</dbReference>
<keyword evidence="3" id="KW-1185">Reference proteome</keyword>
<feature type="region of interest" description="Disordered" evidence="1">
    <location>
        <begin position="141"/>
        <end position="181"/>
    </location>
</feature>
<comment type="caution">
    <text evidence="2">The sequence shown here is derived from an EMBL/GenBank/DDBJ whole genome shotgun (WGS) entry which is preliminary data.</text>
</comment>
<sequence>MVVKSANPEQHIQDLEEIFAQVHKYNMQLNLDKYVFRVQGGNHYQHEKPLEREEGTTIDRSVSVTVTVLTKGSGEDLTFLLTSPKLGRSLPSLQKVPHLTPSLGQTYRGPRPLPVPRSVGTRHECGGCPRIGETPRPCVLHQQNTSRNKKPLLDDRKIGLGPDHLSSAPQALIPLPHNNRS</sequence>
<evidence type="ECO:0000256" key="1">
    <source>
        <dbReference type="SAM" id="MobiDB-lite"/>
    </source>
</evidence>